<accession>A0ABQ2MM17</accession>
<sequence length="125" mass="14003">MVWCDELVSVLFPYLGTVLVDAVFPEDAAVHVVARTRDVVVSCPDCAMPSERIHSTYERHLADGPVGDQAVRIDLSVRRLYCENSACPRRTFAEQVDGLTVRYGRRTPACRRVLDSGITRRPGNR</sequence>
<dbReference type="PANTHER" id="PTHR33498">
    <property type="entry name" value="TRANSPOSASE FOR INSERTION SEQUENCE ELEMENT IS1557"/>
    <property type="match status" value="1"/>
</dbReference>
<dbReference type="PANTHER" id="PTHR33498:SF1">
    <property type="entry name" value="TRANSPOSASE FOR INSERTION SEQUENCE ELEMENT IS1557"/>
    <property type="match status" value="1"/>
</dbReference>
<evidence type="ECO:0000313" key="2">
    <source>
        <dbReference type="EMBL" id="GGO55058.1"/>
    </source>
</evidence>
<evidence type="ECO:0000259" key="1">
    <source>
        <dbReference type="Pfam" id="PF14690"/>
    </source>
</evidence>
<proteinExistence type="predicted"/>
<dbReference type="Proteomes" id="UP000656881">
    <property type="component" value="Unassembled WGS sequence"/>
</dbReference>
<name>A0ABQ2MM17_9ACTN</name>
<dbReference type="EMBL" id="BMNG01000016">
    <property type="protein sequence ID" value="GGO55058.1"/>
    <property type="molecule type" value="Genomic_DNA"/>
</dbReference>
<keyword evidence="3" id="KW-1185">Reference proteome</keyword>
<dbReference type="InterPro" id="IPR029261">
    <property type="entry name" value="Transposase_Znf"/>
</dbReference>
<organism evidence="2 3">
    <name type="scientific">Streptomyces lasiicapitis</name>
    <dbReference type="NCBI Taxonomy" id="1923961"/>
    <lineage>
        <taxon>Bacteria</taxon>
        <taxon>Bacillati</taxon>
        <taxon>Actinomycetota</taxon>
        <taxon>Actinomycetes</taxon>
        <taxon>Kitasatosporales</taxon>
        <taxon>Streptomycetaceae</taxon>
        <taxon>Streptomyces</taxon>
    </lineage>
</organism>
<gene>
    <name evidence="2" type="ORF">GCM10012286_66300</name>
</gene>
<feature type="domain" description="Transposase IS204/IS1001/IS1096/IS1165 zinc-finger" evidence="1">
    <location>
        <begin position="41"/>
        <end position="84"/>
    </location>
</feature>
<evidence type="ECO:0000313" key="3">
    <source>
        <dbReference type="Proteomes" id="UP000656881"/>
    </source>
</evidence>
<dbReference type="Pfam" id="PF14690">
    <property type="entry name" value="Zn_ribbon_ISL3"/>
    <property type="match status" value="1"/>
</dbReference>
<dbReference type="InterPro" id="IPR047951">
    <property type="entry name" value="Transpos_ISL3"/>
</dbReference>
<reference evidence="3" key="1">
    <citation type="journal article" date="2019" name="Int. J. Syst. Evol. Microbiol.">
        <title>The Global Catalogue of Microorganisms (GCM) 10K type strain sequencing project: providing services to taxonomists for standard genome sequencing and annotation.</title>
        <authorList>
            <consortium name="The Broad Institute Genomics Platform"/>
            <consortium name="The Broad Institute Genome Sequencing Center for Infectious Disease"/>
            <person name="Wu L."/>
            <person name="Ma J."/>
        </authorList>
    </citation>
    <scope>NUCLEOTIDE SEQUENCE [LARGE SCALE GENOMIC DNA]</scope>
    <source>
        <strain evidence="3">CGMCC 4.7349</strain>
    </source>
</reference>
<comment type="caution">
    <text evidence="2">The sequence shown here is derived from an EMBL/GenBank/DDBJ whole genome shotgun (WGS) entry which is preliminary data.</text>
</comment>
<protein>
    <recommendedName>
        <fullName evidence="1">Transposase IS204/IS1001/IS1096/IS1165 zinc-finger domain-containing protein</fullName>
    </recommendedName>
</protein>